<dbReference type="Proteomes" id="UP000247480">
    <property type="component" value="Unassembled WGS sequence"/>
</dbReference>
<comment type="caution">
    <text evidence="1">The sequence shown here is derived from an EMBL/GenBank/DDBJ whole genome shotgun (WGS) entry which is preliminary data.</text>
</comment>
<dbReference type="EMBL" id="BGJZ01000283">
    <property type="protein sequence ID" value="GBH11844.1"/>
    <property type="molecule type" value="Genomic_DNA"/>
</dbReference>
<evidence type="ECO:0000313" key="1">
    <source>
        <dbReference type="EMBL" id="GBH11844.1"/>
    </source>
</evidence>
<proteinExistence type="predicted"/>
<name>A0A2V0QG18_PSESF</name>
<protein>
    <submittedName>
        <fullName evidence="1">Beta-N-acetylglucosaminidase</fullName>
    </submittedName>
</protein>
<reference evidence="1 2" key="1">
    <citation type="submission" date="2018-04" db="EMBL/GenBank/DDBJ databases">
        <title>Draft genome sequence of Pseudomonas syringae pv. actinidiae biovar 1 strains isolated from kiwifruit in Kagawa prefecture.</title>
        <authorList>
            <person name="Tabuchi M."/>
            <person name="Saito M."/>
            <person name="Fujiwara S."/>
            <person name="Sasa N."/>
            <person name="Akimitsu K."/>
            <person name="Gomi K."/>
            <person name="Konishi-Sugita S."/>
            <person name="Hamano K."/>
            <person name="Kataoka I."/>
        </authorList>
    </citation>
    <scope>NUCLEOTIDE SEQUENCE [LARGE SCALE GENOMIC DNA]</scope>
    <source>
        <strain evidence="1 2">MAFF212206</strain>
    </source>
</reference>
<accession>A0A2V0QG18</accession>
<dbReference type="AlphaFoldDB" id="A0A2V0QG18"/>
<organism evidence="1 2">
    <name type="scientific">Pseudomonas syringae pv. actinidiae</name>
    <dbReference type="NCBI Taxonomy" id="103796"/>
    <lineage>
        <taxon>Bacteria</taxon>
        <taxon>Pseudomonadati</taxon>
        <taxon>Pseudomonadota</taxon>
        <taxon>Gammaproteobacteria</taxon>
        <taxon>Pseudomonadales</taxon>
        <taxon>Pseudomonadaceae</taxon>
        <taxon>Pseudomonas</taxon>
        <taxon>Pseudomonas syringae</taxon>
    </lineage>
</organism>
<gene>
    <name evidence="1" type="ORF">KPSA1_05299</name>
</gene>
<evidence type="ECO:0000313" key="2">
    <source>
        <dbReference type="Proteomes" id="UP000247480"/>
    </source>
</evidence>
<sequence length="80" mass="8850">MHQTLPLFKGINGFVNVYRMYPGYSAACLAIRKGCRFIASGIPARTCYGQLGLRQMRWAASSGIRLPVQRQLASMAALSR</sequence>